<gene>
    <name evidence="1" type="ORF">INF35_09225</name>
</gene>
<dbReference type="SUPFAM" id="SSF52540">
    <property type="entry name" value="P-loop containing nucleoside triphosphate hydrolases"/>
    <property type="match status" value="1"/>
</dbReference>
<sequence length="381" mass="42661">MKRYPANSVVFRHNAVNLDATGNDLARYRGEDRYLQAYYTTHGIAKGSAIRMKVVDPAYFPEQDKVYSDGLLVGLRNRNGYQMEDRVCPYCHNKLYTSAGRMPMQQMAIVGASHSGKTTFEAAMIYQLRRDGIGCINNTLNEQGQIDDVVERNIEILMRGDPDRIANGTMDGRPVERVRASSGWSATENYHGPYIFSLTPGAEAQPLALAFYDLPGEHFRTNIQMISQKAPYIATARTCLCLVDLADIGTVSDVITALSSNFGTKMKQNDVNLALVLYKADQLEQAVEGIAKAMTPLTFQPHQPIDMRRIDASSEQLLKFVASRDYRLEGTYNAISDMLGRENVRLFMAQSFDEFGNFAPRGCDLPLLWSFARQGLYPQTT</sequence>
<organism evidence="1 2">
    <name type="scientific">Gemmiger gallinarum</name>
    <dbReference type="NCBI Taxonomy" id="2779354"/>
    <lineage>
        <taxon>Bacteria</taxon>
        <taxon>Bacillati</taxon>
        <taxon>Bacillota</taxon>
        <taxon>Clostridia</taxon>
        <taxon>Eubacteriales</taxon>
        <taxon>Gemmiger</taxon>
    </lineage>
</organism>
<keyword evidence="2" id="KW-1185">Reference proteome</keyword>
<dbReference type="Proteomes" id="UP000768567">
    <property type="component" value="Unassembled WGS sequence"/>
</dbReference>
<protein>
    <recommendedName>
        <fullName evidence="3">GTPase</fullName>
    </recommendedName>
</protein>
<comment type="caution">
    <text evidence="1">The sequence shown here is derived from an EMBL/GenBank/DDBJ whole genome shotgun (WGS) entry which is preliminary data.</text>
</comment>
<evidence type="ECO:0000313" key="2">
    <source>
        <dbReference type="Proteomes" id="UP000768567"/>
    </source>
</evidence>
<name>A0ABR9R486_9FIRM</name>
<dbReference type="Gene3D" id="3.40.50.300">
    <property type="entry name" value="P-loop containing nucleotide triphosphate hydrolases"/>
    <property type="match status" value="1"/>
</dbReference>
<evidence type="ECO:0000313" key="1">
    <source>
        <dbReference type="EMBL" id="MBE5037964.1"/>
    </source>
</evidence>
<dbReference type="InterPro" id="IPR027417">
    <property type="entry name" value="P-loop_NTPase"/>
</dbReference>
<accession>A0ABR9R486</accession>
<proteinExistence type="predicted"/>
<evidence type="ECO:0008006" key="3">
    <source>
        <dbReference type="Google" id="ProtNLM"/>
    </source>
</evidence>
<reference evidence="1 2" key="1">
    <citation type="submission" date="2020-10" db="EMBL/GenBank/DDBJ databases">
        <title>ChiBAC.</title>
        <authorList>
            <person name="Zenner C."/>
            <person name="Hitch T.C.A."/>
            <person name="Clavel T."/>
        </authorList>
    </citation>
    <scope>NUCLEOTIDE SEQUENCE [LARGE SCALE GENOMIC DNA]</scope>
    <source>
        <strain evidence="1 2">DSM 109015</strain>
    </source>
</reference>
<dbReference type="EMBL" id="JADCKC010000002">
    <property type="protein sequence ID" value="MBE5037964.1"/>
    <property type="molecule type" value="Genomic_DNA"/>
</dbReference>